<organism evidence="2 3">
    <name type="scientific">Halobaculum halobium</name>
    <dbReference type="NCBI Taxonomy" id="3032281"/>
    <lineage>
        <taxon>Archaea</taxon>
        <taxon>Methanobacteriati</taxon>
        <taxon>Methanobacteriota</taxon>
        <taxon>Stenosarchaea group</taxon>
        <taxon>Halobacteria</taxon>
        <taxon>Halobacteriales</taxon>
        <taxon>Haloferacaceae</taxon>
        <taxon>Halobaculum</taxon>
    </lineage>
</organism>
<feature type="compositionally biased region" description="Low complexity" evidence="1">
    <location>
        <begin position="84"/>
        <end position="104"/>
    </location>
</feature>
<accession>A0ABD5TA33</accession>
<feature type="region of interest" description="Disordered" evidence="1">
    <location>
        <begin position="74"/>
        <end position="104"/>
    </location>
</feature>
<proteinExistence type="predicted"/>
<evidence type="ECO:0000256" key="1">
    <source>
        <dbReference type="SAM" id="MobiDB-lite"/>
    </source>
</evidence>
<evidence type="ECO:0000313" key="2">
    <source>
        <dbReference type="EMBL" id="MFC6786111.1"/>
    </source>
</evidence>
<dbReference type="EMBL" id="JBHSWX010000012">
    <property type="protein sequence ID" value="MFC6786111.1"/>
    <property type="molecule type" value="Genomic_DNA"/>
</dbReference>
<name>A0ABD5TA33_9EURY</name>
<dbReference type="AlphaFoldDB" id="A0ABD5TA33"/>
<dbReference type="PROSITE" id="PS51257">
    <property type="entry name" value="PROKAR_LIPOPROTEIN"/>
    <property type="match status" value="1"/>
</dbReference>
<comment type="caution">
    <text evidence="2">The sequence shown here is derived from an EMBL/GenBank/DDBJ whole genome shotgun (WGS) entry which is preliminary data.</text>
</comment>
<reference evidence="2 3" key="1">
    <citation type="journal article" date="2019" name="Int. J. Syst. Evol. Microbiol.">
        <title>The Global Catalogue of Microorganisms (GCM) 10K type strain sequencing project: providing services to taxonomists for standard genome sequencing and annotation.</title>
        <authorList>
            <consortium name="The Broad Institute Genomics Platform"/>
            <consortium name="The Broad Institute Genome Sequencing Center for Infectious Disease"/>
            <person name="Wu L."/>
            <person name="Ma J."/>
        </authorList>
    </citation>
    <scope>NUCLEOTIDE SEQUENCE [LARGE SCALE GENOMIC DNA]</scope>
    <source>
        <strain evidence="2 3">SYNS20</strain>
    </source>
</reference>
<dbReference type="GeneID" id="81209179"/>
<dbReference type="RefSeq" id="WP_284062924.1">
    <property type="nucleotide sequence ID" value="NZ_CP126158.1"/>
</dbReference>
<evidence type="ECO:0000313" key="3">
    <source>
        <dbReference type="Proteomes" id="UP001596443"/>
    </source>
</evidence>
<dbReference type="Proteomes" id="UP001596443">
    <property type="component" value="Unassembled WGS sequence"/>
</dbReference>
<gene>
    <name evidence="2" type="ORF">ACFQFD_08990</name>
</gene>
<protein>
    <submittedName>
        <fullName evidence="2">Uncharacterized protein</fullName>
    </submittedName>
</protein>
<sequence length="104" mass="10773">MYRRTVLAAAPAALAGCGLAPSPPSTDGYPETPPNAFFEVDWDPDDDAYVVEFARGNRLTADNTGGLVVVVSPEEGSASSDCGSATRTPTQAAATSATPWPRSR</sequence>
<keyword evidence="3" id="KW-1185">Reference proteome</keyword>